<dbReference type="Pfam" id="PF23733">
    <property type="entry name" value="GRXCR1-2_C"/>
    <property type="match status" value="1"/>
</dbReference>
<evidence type="ECO:0000313" key="2">
    <source>
        <dbReference type="EMBL" id="KAK1386579.1"/>
    </source>
</evidence>
<dbReference type="Proteomes" id="UP001237642">
    <property type="component" value="Unassembled WGS sequence"/>
</dbReference>
<accession>A0AAD8IKA8</accession>
<evidence type="ECO:0000259" key="1">
    <source>
        <dbReference type="Pfam" id="PF00462"/>
    </source>
</evidence>
<sequence length="237" mass="26935">MGNTASTDQNPNFPINSHPPHDSTINNWELIDDFDFHIVHQPTHNASNLEKPTSYFHELIKKTDDSPDFLDSYELIEHGVPNYYKDSNFKKDLIVLYFTSVRGIRKTYEDCCQVRMILKSSGVFVDERDVSMDSKYRKELQSVFEGKRFSLPQVFVRGKCLGGAEEIKQLHEDGELAVLLKGFPVKDPAVVCRGCGDARFVLCCKCNGSRKCFRDGEMEMCDECNENGLIHCPGCCS</sequence>
<dbReference type="EMBL" id="JAUIZM010000004">
    <property type="protein sequence ID" value="KAK1386579.1"/>
    <property type="molecule type" value="Genomic_DNA"/>
</dbReference>
<proteinExistence type="predicted"/>
<dbReference type="PANTHER" id="PTHR45669">
    <property type="entry name" value="GLUTAREDOXIN DOMAIN-CONTAINING CYSTEINE-RICH PROTEIN CG12206-RELATED"/>
    <property type="match status" value="1"/>
</dbReference>
<evidence type="ECO:0000313" key="3">
    <source>
        <dbReference type="Proteomes" id="UP001237642"/>
    </source>
</evidence>
<keyword evidence="3" id="KW-1185">Reference proteome</keyword>
<dbReference type="Gene3D" id="3.40.30.10">
    <property type="entry name" value="Glutaredoxin"/>
    <property type="match status" value="1"/>
</dbReference>
<organism evidence="2 3">
    <name type="scientific">Heracleum sosnowskyi</name>
    <dbReference type="NCBI Taxonomy" id="360622"/>
    <lineage>
        <taxon>Eukaryota</taxon>
        <taxon>Viridiplantae</taxon>
        <taxon>Streptophyta</taxon>
        <taxon>Embryophyta</taxon>
        <taxon>Tracheophyta</taxon>
        <taxon>Spermatophyta</taxon>
        <taxon>Magnoliopsida</taxon>
        <taxon>eudicotyledons</taxon>
        <taxon>Gunneridae</taxon>
        <taxon>Pentapetalae</taxon>
        <taxon>asterids</taxon>
        <taxon>campanulids</taxon>
        <taxon>Apiales</taxon>
        <taxon>Apiaceae</taxon>
        <taxon>Apioideae</taxon>
        <taxon>apioid superclade</taxon>
        <taxon>Tordylieae</taxon>
        <taxon>Tordyliinae</taxon>
        <taxon>Heracleum</taxon>
    </lineage>
</organism>
<feature type="domain" description="Glutaredoxin" evidence="1">
    <location>
        <begin position="95"/>
        <end position="160"/>
    </location>
</feature>
<dbReference type="PROSITE" id="PS51354">
    <property type="entry name" value="GLUTAREDOXIN_2"/>
    <property type="match status" value="1"/>
</dbReference>
<protein>
    <submittedName>
        <fullName evidence="2">Glutaredoxin domain-containing protein</fullName>
    </submittedName>
</protein>
<reference evidence="2" key="2">
    <citation type="submission" date="2023-05" db="EMBL/GenBank/DDBJ databases">
        <authorList>
            <person name="Schelkunov M.I."/>
        </authorList>
    </citation>
    <scope>NUCLEOTIDE SEQUENCE</scope>
    <source>
        <strain evidence="2">Hsosn_3</strain>
        <tissue evidence="2">Leaf</tissue>
    </source>
</reference>
<dbReference type="PANTHER" id="PTHR45669:SF18">
    <property type="entry name" value="GLUTAREDOXIN FAMILY PROTEIN"/>
    <property type="match status" value="1"/>
</dbReference>
<comment type="caution">
    <text evidence="2">The sequence shown here is derived from an EMBL/GenBank/DDBJ whole genome shotgun (WGS) entry which is preliminary data.</text>
</comment>
<dbReference type="InterPro" id="IPR036249">
    <property type="entry name" value="Thioredoxin-like_sf"/>
</dbReference>
<gene>
    <name evidence="2" type="ORF">POM88_014757</name>
</gene>
<dbReference type="SUPFAM" id="SSF52833">
    <property type="entry name" value="Thioredoxin-like"/>
    <property type="match status" value="1"/>
</dbReference>
<reference evidence="2" key="1">
    <citation type="submission" date="2023-02" db="EMBL/GenBank/DDBJ databases">
        <title>Genome of toxic invasive species Heracleum sosnowskyi carries increased number of genes despite the absence of recent whole-genome duplications.</title>
        <authorList>
            <person name="Schelkunov M."/>
            <person name="Shtratnikova V."/>
            <person name="Makarenko M."/>
            <person name="Klepikova A."/>
            <person name="Omelchenko D."/>
            <person name="Novikova G."/>
            <person name="Obukhova E."/>
            <person name="Bogdanov V."/>
            <person name="Penin A."/>
            <person name="Logacheva M."/>
        </authorList>
    </citation>
    <scope>NUCLEOTIDE SEQUENCE</scope>
    <source>
        <strain evidence="2">Hsosn_3</strain>
        <tissue evidence="2">Leaf</tissue>
    </source>
</reference>
<dbReference type="AlphaFoldDB" id="A0AAD8IKA8"/>
<dbReference type="Pfam" id="PF00462">
    <property type="entry name" value="Glutaredoxin"/>
    <property type="match status" value="1"/>
</dbReference>
<dbReference type="InterPro" id="IPR002109">
    <property type="entry name" value="Glutaredoxin"/>
</dbReference>
<dbReference type="CDD" id="cd03031">
    <property type="entry name" value="GRX_GRX_like"/>
    <property type="match status" value="1"/>
</dbReference>
<name>A0AAD8IKA8_9APIA</name>